<feature type="non-terminal residue" evidence="1">
    <location>
        <position position="1"/>
    </location>
</feature>
<evidence type="ECO:0000313" key="1">
    <source>
        <dbReference type="EMBL" id="CAG8857533.1"/>
    </source>
</evidence>
<evidence type="ECO:0000313" key="2">
    <source>
        <dbReference type="Proteomes" id="UP000789901"/>
    </source>
</evidence>
<dbReference type="Proteomes" id="UP000789901">
    <property type="component" value="Unassembled WGS sequence"/>
</dbReference>
<organism evidence="1 2">
    <name type="scientific">Gigaspora margarita</name>
    <dbReference type="NCBI Taxonomy" id="4874"/>
    <lineage>
        <taxon>Eukaryota</taxon>
        <taxon>Fungi</taxon>
        <taxon>Fungi incertae sedis</taxon>
        <taxon>Mucoromycota</taxon>
        <taxon>Glomeromycotina</taxon>
        <taxon>Glomeromycetes</taxon>
        <taxon>Diversisporales</taxon>
        <taxon>Gigasporaceae</taxon>
        <taxon>Gigaspora</taxon>
    </lineage>
</organism>
<keyword evidence="2" id="KW-1185">Reference proteome</keyword>
<comment type="caution">
    <text evidence="1">The sequence shown here is derived from an EMBL/GenBank/DDBJ whole genome shotgun (WGS) entry which is preliminary data.</text>
</comment>
<accession>A0ABN7XT90</accession>
<feature type="non-terminal residue" evidence="1">
    <location>
        <position position="61"/>
    </location>
</feature>
<protein>
    <submittedName>
        <fullName evidence="1">24776_t:CDS:1</fullName>
    </submittedName>
</protein>
<name>A0ABN7XT90_GIGMA</name>
<dbReference type="EMBL" id="CAJVQB010172063">
    <property type="protein sequence ID" value="CAG8857533.1"/>
    <property type="molecule type" value="Genomic_DNA"/>
</dbReference>
<sequence>EGSKVSVLGSVVGKDIACPILGDIWKTKRLSATILRAATGRNRWVIGLDANPEVEIELPTT</sequence>
<reference evidence="1 2" key="1">
    <citation type="submission" date="2021-06" db="EMBL/GenBank/DDBJ databases">
        <authorList>
            <person name="Kallberg Y."/>
            <person name="Tangrot J."/>
            <person name="Rosling A."/>
        </authorList>
    </citation>
    <scope>NUCLEOTIDE SEQUENCE [LARGE SCALE GENOMIC DNA]</scope>
    <source>
        <strain evidence="1 2">120-4 pot B 10/14</strain>
    </source>
</reference>
<proteinExistence type="predicted"/>
<gene>
    <name evidence="1" type="ORF">GMARGA_LOCUS46352</name>
</gene>